<keyword evidence="8 11" id="KW-0539">Nucleus</keyword>
<proteinExistence type="inferred from homology"/>
<feature type="region of interest" description="Disordered" evidence="12">
    <location>
        <begin position="351"/>
        <end position="410"/>
    </location>
</feature>
<dbReference type="PROSITE" id="PS51569">
    <property type="entry name" value="DOT1"/>
    <property type="match status" value="1"/>
</dbReference>
<dbReference type="GO" id="GO:0006281">
    <property type="term" value="P:DNA repair"/>
    <property type="evidence" value="ECO:0007669"/>
    <property type="project" value="TreeGrafter"/>
</dbReference>
<keyword evidence="5 11" id="KW-0808">Transferase</keyword>
<dbReference type="EC" id="2.1.1.360" evidence="2 11"/>
<feature type="domain" description="DOT1" evidence="13">
    <location>
        <begin position="369"/>
        <end position="691"/>
    </location>
</feature>
<evidence type="ECO:0000256" key="8">
    <source>
        <dbReference type="ARBA" id="ARBA00023242"/>
    </source>
</evidence>
<evidence type="ECO:0000256" key="12">
    <source>
        <dbReference type="SAM" id="MobiDB-lite"/>
    </source>
</evidence>
<feature type="compositionally biased region" description="Gly residues" evidence="12">
    <location>
        <begin position="709"/>
        <end position="719"/>
    </location>
</feature>
<feature type="compositionally biased region" description="Polar residues" evidence="12">
    <location>
        <begin position="187"/>
        <end position="199"/>
    </location>
</feature>
<sequence>MDFFQAAALPASKKVGQSKSSGTNGHASLSSGKPKPAKSNVVVSTVKRKVIPRPPVGKPATATPSSQDSSRTNSPAANALPAEVRARIEAARAAERERAIEREAEAQVRRSGNKSKGDKRSDASKKAKRNREEDFIDSEEETGVRNTAKPKKSRAKALADEEDDDSLFGSADESRSSRPPVSRKQSRQALTPQQNTPSAYTYLGRSGVVQPYLVPRSMGPAEGQEEPSFADFVAEHGEPKSASALVAEAMLKGSGKSSRWGPFFKDLAVSPPPQCTLHYPAEGAQEDFTLLVPRDSDEYDPISDLLRSVYVIVKHYLTDEQRKEFGELSELEMNSMAGQIWAGPLLIDGASEGGETPAMNGGEQSCPATPAHLSAPPSALGNLASPTAASSSGATTPLHTPGGSSNTAFDTSSILRSFSKSRNRRNGHLFLHTVTRFNNALSDLRASGALSKNIASLGESGVPEDVWGRIQDQAYARSVAPRVDELASYRSFSDNVYGELTPRFMSEIAQLCNLTPSSTLVDLGCGVGNLVIQTALQVGCESYGVEMMPTPAELGVLQVEEAKKRWKMWGLRGGEMKVWKGDFLEDELVRVHMRKADVVIVNNYAFTPPLNGSLSLLFLDLPEHCKIVSLKPFVPPDFRLTQRTIGSSSAILSVQEREYGKGMVSWTERGGKYYIAEVDRSLVKAFIESGSVAEVVASPRKGKKTGVAAGSGSGNGKRGSVGPEAEVGSQE</sequence>
<evidence type="ECO:0000256" key="10">
    <source>
        <dbReference type="ARBA" id="ARBA00047770"/>
    </source>
</evidence>
<dbReference type="GO" id="GO:0000077">
    <property type="term" value="P:DNA damage checkpoint signaling"/>
    <property type="evidence" value="ECO:0007669"/>
    <property type="project" value="TreeGrafter"/>
</dbReference>
<feature type="region of interest" description="Disordered" evidence="12">
    <location>
        <begin position="1"/>
        <end position="203"/>
    </location>
</feature>
<evidence type="ECO:0000256" key="1">
    <source>
        <dbReference type="ARBA" id="ARBA00004123"/>
    </source>
</evidence>
<dbReference type="RefSeq" id="XP_025349697.1">
    <property type="nucleotide sequence ID" value="XM_025492015.1"/>
</dbReference>
<comment type="activity regulation">
    <text evidence="11">Ubiquitination of histone H2B to form H2BK123ub1 is required for efficient DOT1 methyltransferase activity on histone H3.</text>
</comment>
<feature type="compositionally biased region" description="Polar residues" evidence="12">
    <location>
        <begin position="15"/>
        <end position="31"/>
    </location>
</feature>
<evidence type="ECO:0000256" key="3">
    <source>
        <dbReference type="ARBA" id="ARBA00020987"/>
    </source>
</evidence>
<feature type="compositionally biased region" description="Basic and acidic residues" evidence="12">
    <location>
        <begin position="84"/>
        <end position="108"/>
    </location>
</feature>
<evidence type="ECO:0000256" key="6">
    <source>
        <dbReference type="ARBA" id="ARBA00022691"/>
    </source>
</evidence>
<dbReference type="PANTHER" id="PTHR21451:SF0">
    <property type="entry name" value="HISTONE-LYSINE N-METHYLTRANSFERASE, H3 LYSINE-79 SPECIFIC"/>
    <property type="match status" value="1"/>
</dbReference>
<feature type="compositionally biased region" description="Polar residues" evidence="12">
    <location>
        <begin position="62"/>
        <end position="76"/>
    </location>
</feature>
<dbReference type="InterPro" id="IPR025789">
    <property type="entry name" value="DOT1_dom"/>
</dbReference>
<organism evidence="14 15">
    <name type="scientific">Pseudomicrostroma glucosiphilum</name>
    <dbReference type="NCBI Taxonomy" id="1684307"/>
    <lineage>
        <taxon>Eukaryota</taxon>
        <taxon>Fungi</taxon>
        <taxon>Dikarya</taxon>
        <taxon>Basidiomycota</taxon>
        <taxon>Ustilaginomycotina</taxon>
        <taxon>Exobasidiomycetes</taxon>
        <taxon>Microstromatales</taxon>
        <taxon>Microstromatales incertae sedis</taxon>
        <taxon>Pseudomicrostroma</taxon>
    </lineage>
</organism>
<dbReference type="STRING" id="1684307.A0A316UBD5"/>
<dbReference type="SUPFAM" id="SSF53335">
    <property type="entry name" value="S-adenosyl-L-methionine-dependent methyltransferases"/>
    <property type="match status" value="1"/>
</dbReference>
<keyword evidence="7 11" id="KW-0156">Chromatin regulator</keyword>
<dbReference type="Proteomes" id="UP000245942">
    <property type="component" value="Unassembled WGS sequence"/>
</dbReference>
<evidence type="ECO:0000256" key="9">
    <source>
        <dbReference type="ARBA" id="ARBA00029821"/>
    </source>
</evidence>
<evidence type="ECO:0000256" key="2">
    <source>
        <dbReference type="ARBA" id="ARBA00012190"/>
    </source>
</evidence>
<dbReference type="FunFam" id="3.40.50.150:FF:000033">
    <property type="entry name" value="Histone-lysine N-methyltransferase, H3 lysine-79 specific"/>
    <property type="match status" value="1"/>
</dbReference>
<dbReference type="EMBL" id="KZ819323">
    <property type="protein sequence ID" value="PWN22537.1"/>
    <property type="molecule type" value="Genomic_DNA"/>
</dbReference>
<accession>A0A316UBD5</accession>
<keyword evidence="4 11" id="KW-0489">Methyltransferase</keyword>
<feature type="region of interest" description="Disordered" evidence="12">
    <location>
        <begin position="700"/>
        <end position="731"/>
    </location>
</feature>
<gene>
    <name evidence="14" type="ORF">BCV69DRAFT_281516</name>
</gene>
<comment type="miscellaneous">
    <text evidence="11">In contrast to other lysine histone methyltransferases, it does not contain a SET domain, suggesting the existence of another mechanism for methylation of lysine residues of histones.</text>
</comment>
<evidence type="ECO:0000259" key="13">
    <source>
        <dbReference type="PROSITE" id="PS51569"/>
    </source>
</evidence>
<dbReference type="Gene3D" id="3.40.50.150">
    <property type="entry name" value="Vaccinia Virus protein VP39"/>
    <property type="match status" value="1"/>
</dbReference>
<dbReference type="Pfam" id="PF08123">
    <property type="entry name" value="DOT1"/>
    <property type="match status" value="1"/>
</dbReference>
<evidence type="ECO:0000313" key="15">
    <source>
        <dbReference type="Proteomes" id="UP000245942"/>
    </source>
</evidence>
<protein>
    <recommendedName>
        <fullName evidence="3 11">Histone-lysine N-methyltransferase, H3 lysine-79 specific</fullName>
        <ecNumber evidence="2 11">2.1.1.360</ecNumber>
    </recommendedName>
    <alternativeName>
        <fullName evidence="9 11">Histone H3-K79 methyltransferase</fullName>
    </alternativeName>
</protein>
<feature type="compositionally biased region" description="Basic and acidic residues" evidence="12">
    <location>
        <begin position="115"/>
        <end position="133"/>
    </location>
</feature>
<reference evidence="14 15" key="1">
    <citation type="journal article" date="2018" name="Mol. Biol. Evol.">
        <title>Broad Genomic Sampling Reveals a Smut Pathogenic Ancestry of the Fungal Clade Ustilaginomycotina.</title>
        <authorList>
            <person name="Kijpornyongpan T."/>
            <person name="Mondo S.J."/>
            <person name="Barry K."/>
            <person name="Sandor L."/>
            <person name="Lee J."/>
            <person name="Lipzen A."/>
            <person name="Pangilinan J."/>
            <person name="LaButti K."/>
            <person name="Hainaut M."/>
            <person name="Henrissat B."/>
            <person name="Grigoriev I.V."/>
            <person name="Spatafora J.W."/>
            <person name="Aime M.C."/>
        </authorList>
    </citation>
    <scope>NUCLEOTIDE SEQUENCE [LARGE SCALE GENOMIC DNA]</scope>
    <source>
        <strain evidence="14 15">MCA 4718</strain>
    </source>
</reference>
<evidence type="ECO:0000256" key="4">
    <source>
        <dbReference type="ARBA" id="ARBA00022603"/>
    </source>
</evidence>
<dbReference type="AlphaFoldDB" id="A0A316UBD5"/>
<dbReference type="GO" id="GO:0005634">
    <property type="term" value="C:nucleus"/>
    <property type="evidence" value="ECO:0007669"/>
    <property type="project" value="UniProtKB-SubCell"/>
</dbReference>
<dbReference type="InterPro" id="IPR029063">
    <property type="entry name" value="SAM-dependent_MTases_sf"/>
</dbReference>
<comment type="similarity">
    <text evidence="11">Belongs to the class I-like SAM-binding methyltransferase superfamily. DOT1 family.</text>
</comment>
<evidence type="ECO:0000256" key="7">
    <source>
        <dbReference type="ARBA" id="ARBA00022853"/>
    </source>
</evidence>
<dbReference type="CDD" id="cd02440">
    <property type="entry name" value="AdoMet_MTases"/>
    <property type="match status" value="1"/>
</dbReference>
<evidence type="ECO:0000256" key="5">
    <source>
        <dbReference type="ARBA" id="ARBA00022679"/>
    </source>
</evidence>
<feature type="compositionally biased region" description="Low complexity" evidence="12">
    <location>
        <begin position="384"/>
        <end position="397"/>
    </location>
</feature>
<dbReference type="GO" id="GO:0140956">
    <property type="term" value="F:histone H3K79 trimethyltransferase activity"/>
    <property type="evidence" value="ECO:0007669"/>
    <property type="project" value="UniProtKB-EC"/>
</dbReference>
<keyword evidence="15" id="KW-1185">Reference proteome</keyword>
<name>A0A316UBD5_9BASI</name>
<comment type="subcellular location">
    <subcellularLocation>
        <location evidence="1 11">Nucleus</location>
    </subcellularLocation>
</comment>
<dbReference type="InterPro" id="IPR030445">
    <property type="entry name" value="H3-K79_meTrfase"/>
</dbReference>
<keyword evidence="6 11" id="KW-0949">S-adenosyl-L-methionine</keyword>
<evidence type="ECO:0000313" key="14">
    <source>
        <dbReference type="EMBL" id="PWN22537.1"/>
    </source>
</evidence>
<dbReference type="GO" id="GO:0032259">
    <property type="term" value="P:methylation"/>
    <property type="evidence" value="ECO:0007669"/>
    <property type="project" value="UniProtKB-KW"/>
</dbReference>
<evidence type="ECO:0000256" key="11">
    <source>
        <dbReference type="RuleBase" id="RU271113"/>
    </source>
</evidence>
<dbReference type="GeneID" id="37013749"/>
<comment type="function">
    <text evidence="11">Histone methyltransferase that specifically trimethylates histone H3 to form H3K79me3. This methylation is required for telomere silencing and for the pachytene checkpoint during the meiotic cell cycle by allowing the recruitment of RAD9 to double strand breaks. Nucleosomes are preferred as substrate compared to free histone.</text>
</comment>
<dbReference type="OrthoDB" id="443402at2759"/>
<dbReference type="PANTHER" id="PTHR21451">
    <property type="entry name" value="HISTONE H3 METHYLTRANSFERASE"/>
    <property type="match status" value="1"/>
</dbReference>
<comment type="catalytic activity">
    <reaction evidence="10 11">
        <text>L-lysyl(79)-[histone H3] + 3 S-adenosyl-L-methionine = N(6),N(6),N(6)-trimethyl-L-lysyl(79)-[histone H3] + 3 S-adenosyl-L-homocysteine + 3 H(+)</text>
        <dbReference type="Rhea" id="RHEA:60328"/>
        <dbReference type="Rhea" id="RHEA-COMP:15549"/>
        <dbReference type="Rhea" id="RHEA-COMP:15552"/>
        <dbReference type="ChEBI" id="CHEBI:15378"/>
        <dbReference type="ChEBI" id="CHEBI:29969"/>
        <dbReference type="ChEBI" id="CHEBI:57856"/>
        <dbReference type="ChEBI" id="CHEBI:59789"/>
        <dbReference type="ChEBI" id="CHEBI:61961"/>
        <dbReference type="EC" id="2.1.1.360"/>
    </reaction>
</comment>